<organism evidence="3 4">
    <name type="scientific">Toxocara canis</name>
    <name type="common">Canine roundworm</name>
    <dbReference type="NCBI Taxonomy" id="6265"/>
    <lineage>
        <taxon>Eukaryota</taxon>
        <taxon>Metazoa</taxon>
        <taxon>Ecdysozoa</taxon>
        <taxon>Nematoda</taxon>
        <taxon>Chromadorea</taxon>
        <taxon>Rhabditida</taxon>
        <taxon>Spirurina</taxon>
        <taxon>Ascaridomorpha</taxon>
        <taxon>Ascaridoidea</taxon>
        <taxon>Toxocaridae</taxon>
        <taxon>Toxocara</taxon>
    </lineage>
</organism>
<dbReference type="SUPFAM" id="SSF48403">
    <property type="entry name" value="Ankyrin repeat"/>
    <property type="match status" value="1"/>
</dbReference>
<evidence type="ECO:0000313" key="4">
    <source>
        <dbReference type="Proteomes" id="UP000031036"/>
    </source>
</evidence>
<sequence length="436" mass="48405">MANQSRRLAQERVLRGPITFVSNLSGDHRNQLLLYLSLCAAEIAEVAQQRRAGKCRQSSVASVPITSADDKAVFAESSEEERDLLGTEKVDQNLTDGKLRRRLTKAKLVHRRTLAFYDEQVAAFCRRMAPQLFEQALVVNLVPRATSCVQGGLRILLGTNGFAAPDDFIRADSTGSSPMSRFVDKMNEYIGGTAAVDVFSIKRELSCAAGRNHKTIAAIRLTTVRYHKSVASTGRSQLNVHRCMIQIYFAQSDEGIARNRRKKVTRRDTGASDERSESVSIEEIDGNGTDPNLLKVLQLLQGDSCYEQRSESDEGIARNRRKKVTRRDTDASDERSESVSIEEIDGNGTDPNLLKLAEVSNERNEEGVLPLELALRSMQFSIATSIVSHQGDVNRLDADGKSLLMKAIARGVLQGNNFLNLGKQFKFIRAQMDREV</sequence>
<dbReference type="InterPro" id="IPR056370">
    <property type="entry name" value="Shg-like_Ig-like"/>
</dbReference>
<keyword evidence="4" id="KW-1185">Reference proteome</keyword>
<proteinExistence type="predicted"/>
<feature type="region of interest" description="Disordered" evidence="1">
    <location>
        <begin position="308"/>
        <end position="347"/>
    </location>
</feature>
<dbReference type="Proteomes" id="UP000031036">
    <property type="component" value="Unassembled WGS sequence"/>
</dbReference>
<dbReference type="EMBL" id="JPKZ01002201">
    <property type="protein sequence ID" value="KHN78022.1"/>
    <property type="molecule type" value="Genomic_DNA"/>
</dbReference>
<feature type="domain" description="DE-cadherin-like Ig-like" evidence="2">
    <location>
        <begin position="150"/>
        <end position="223"/>
    </location>
</feature>
<comment type="caution">
    <text evidence="3">The sequence shown here is derived from an EMBL/GenBank/DDBJ whole genome shotgun (WGS) entry which is preliminary data.</text>
</comment>
<name>A0A0B2V971_TOXCA</name>
<dbReference type="AlphaFoldDB" id="A0A0B2V971"/>
<feature type="compositionally biased region" description="Basic and acidic residues" evidence="1">
    <location>
        <begin position="308"/>
        <end position="317"/>
    </location>
</feature>
<evidence type="ECO:0000313" key="3">
    <source>
        <dbReference type="EMBL" id="KHN78022.1"/>
    </source>
</evidence>
<evidence type="ECO:0000256" key="1">
    <source>
        <dbReference type="SAM" id="MobiDB-lite"/>
    </source>
</evidence>
<accession>A0A0B2V971</accession>
<reference evidence="3 4" key="1">
    <citation type="submission" date="2014-11" db="EMBL/GenBank/DDBJ databases">
        <title>Genetic blueprint of the zoonotic pathogen Toxocara canis.</title>
        <authorList>
            <person name="Zhu X.-Q."/>
            <person name="Korhonen P.K."/>
            <person name="Cai H."/>
            <person name="Young N.D."/>
            <person name="Nejsum P."/>
            <person name="von Samson-Himmelstjerna G."/>
            <person name="Boag P.R."/>
            <person name="Tan P."/>
            <person name="Li Q."/>
            <person name="Min J."/>
            <person name="Yang Y."/>
            <person name="Wang X."/>
            <person name="Fang X."/>
            <person name="Hall R.S."/>
            <person name="Hofmann A."/>
            <person name="Sternberg P.W."/>
            <person name="Jex A.R."/>
            <person name="Gasser R.B."/>
        </authorList>
    </citation>
    <scope>NUCLEOTIDE SEQUENCE [LARGE SCALE GENOMIC DNA]</scope>
    <source>
        <strain evidence="3">PN_DK_2014</strain>
    </source>
</reference>
<dbReference type="Pfam" id="PF24811">
    <property type="entry name" value="Ig_Shg"/>
    <property type="match status" value="1"/>
</dbReference>
<gene>
    <name evidence="3" type="primary">hmr-1</name>
    <name evidence="3" type="ORF">Tcan_17977</name>
</gene>
<feature type="region of interest" description="Disordered" evidence="1">
    <location>
        <begin position="260"/>
        <end position="286"/>
    </location>
</feature>
<dbReference type="InterPro" id="IPR036770">
    <property type="entry name" value="Ankyrin_rpt-contain_sf"/>
</dbReference>
<protein>
    <submittedName>
        <fullName evidence="3">Cadherin-related hmr-1</fullName>
    </submittedName>
</protein>
<evidence type="ECO:0000259" key="2">
    <source>
        <dbReference type="Pfam" id="PF24811"/>
    </source>
</evidence>
<feature type="compositionally biased region" description="Basic and acidic residues" evidence="1">
    <location>
        <begin position="266"/>
        <end position="277"/>
    </location>
</feature>
<dbReference type="OrthoDB" id="6252479at2759"/>
<feature type="compositionally biased region" description="Basic and acidic residues" evidence="1">
    <location>
        <begin position="326"/>
        <end position="337"/>
    </location>
</feature>